<dbReference type="Gene3D" id="1.20.1290.10">
    <property type="entry name" value="AhpD-like"/>
    <property type="match status" value="1"/>
</dbReference>
<dbReference type="InterPro" id="IPR004675">
    <property type="entry name" value="AhpD_core"/>
</dbReference>
<dbReference type="AlphaFoldDB" id="A0A238KGQ2"/>
<evidence type="ECO:0000313" key="3">
    <source>
        <dbReference type="Proteomes" id="UP000202922"/>
    </source>
</evidence>
<evidence type="ECO:0000259" key="1">
    <source>
        <dbReference type="Pfam" id="PF02627"/>
    </source>
</evidence>
<dbReference type="PANTHER" id="PTHR33930:SF2">
    <property type="entry name" value="BLR3452 PROTEIN"/>
    <property type="match status" value="1"/>
</dbReference>
<gene>
    <name evidence="2" type="ORF">COL8621_01867</name>
</gene>
<organism evidence="2 3">
    <name type="scientific">Actibacterium lipolyticum</name>
    <dbReference type="NCBI Taxonomy" id="1524263"/>
    <lineage>
        <taxon>Bacteria</taxon>
        <taxon>Pseudomonadati</taxon>
        <taxon>Pseudomonadota</taxon>
        <taxon>Alphaproteobacteria</taxon>
        <taxon>Rhodobacterales</taxon>
        <taxon>Roseobacteraceae</taxon>
        <taxon>Actibacterium</taxon>
    </lineage>
</organism>
<dbReference type="SUPFAM" id="SSF69118">
    <property type="entry name" value="AhpD-like"/>
    <property type="match status" value="1"/>
</dbReference>
<accession>A0A238KGQ2</accession>
<dbReference type="NCBIfam" id="TIGR00778">
    <property type="entry name" value="ahpD_dom"/>
    <property type="match status" value="1"/>
</dbReference>
<dbReference type="OrthoDB" id="1683318at2"/>
<dbReference type="EMBL" id="FXYE01000002">
    <property type="protein sequence ID" value="SMX41993.1"/>
    <property type="molecule type" value="Genomic_DNA"/>
</dbReference>
<feature type="domain" description="Carboxymuconolactone decarboxylase-like" evidence="1">
    <location>
        <begin position="23"/>
        <end position="104"/>
    </location>
</feature>
<dbReference type="Pfam" id="PF02627">
    <property type="entry name" value="CMD"/>
    <property type="match status" value="1"/>
</dbReference>
<dbReference type="GO" id="GO:0051920">
    <property type="term" value="F:peroxiredoxin activity"/>
    <property type="evidence" value="ECO:0007669"/>
    <property type="project" value="InterPro"/>
</dbReference>
<name>A0A238KGQ2_9RHOB</name>
<proteinExistence type="predicted"/>
<dbReference type="RefSeq" id="WP_093967093.1">
    <property type="nucleotide sequence ID" value="NZ_FXYE01000002.1"/>
</dbReference>
<reference evidence="3" key="1">
    <citation type="submission" date="2017-05" db="EMBL/GenBank/DDBJ databases">
        <authorList>
            <person name="Rodrigo-Torres L."/>
            <person name="Arahal R. D."/>
            <person name="Lucena T."/>
        </authorList>
    </citation>
    <scope>NUCLEOTIDE SEQUENCE [LARGE SCALE GENOMIC DNA]</scope>
    <source>
        <strain evidence="3">CECT 8621</strain>
    </source>
</reference>
<sequence length="112" mass="11572">MDWKTELAEASTNIGAYRTAQAETAAGFTALHRASMAAGAIGAKEKELIALSIGIAKQCIDCIGFHVQAAAAAGATRAEIEETVNVCVMMGGGPSFMYGVKAIEAFDQLCAD</sequence>
<evidence type="ECO:0000313" key="2">
    <source>
        <dbReference type="EMBL" id="SMX41993.1"/>
    </source>
</evidence>
<dbReference type="InterPro" id="IPR003779">
    <property type="entry name" value="CMD-like"/>
</dbReference>
<dbReference type="PANTHER" id="PTHR33930">
    <property type="entry name" value="ALKYL HYDROPEROXIDE REDUCTASE AHPD"/>
    <property type="match status" value="1"/>
</dbReference>
<dbReference type="Proteomes" id="UP000202922">
    <property type="component" value="Unassembled WGS sequence"/>
</dbReference>
<keyword evidence="3" id="KW-1185">Reference proteome</keyword>
<protein>
    <submittedName>
        <fullName evidence="2">Carboxymuconolactone decarboxylase family protein</fullName>
    </submittedName>
</protein>
<dbReference type="InterPro" id="IPR029032">
    <property type="entry name" value="AhpD-like"/>
</dbReference>